<evidence type="ECO:0000313" key="1">
    <source>
        <dbReference type="EMBL" id="MDM0044004.1"/>
    </source>
</evidence>
<sequence>MSEKQIGLLMEPPRTVSEVNTLLVEQGYIEREPGTGQWVLTSLGAKHGRHDPYGFRWQRSMSKRLLGVEVG</sequence>
<comment type="caution">
    <text evidence="1">The sequence shown here is derived from an EMBL/GenBank/DDBJ whole genome shotgun (WGS) entry which is preliminary data.</text>
</comment>
<proteinExistence type="predicted"/>
<dbReference type="Proteomes" id="UP001174908">
    <property type="component" value="Unassembled WGS sequence"/>
</dbReference>
<protein>
    <submittedName>
        <fullName evidence="1">Uncharacterized protein</fullName>
    </submittedName>
</protein>
<name>A0ABT7N7T7_9BURK</name>
<dbReference type="EMBL" id="JASZYV010000001">
    <property type="protein sequence ID" value="MDM0044004.1"/>
    <property type="molecule type" value="Genomic_DNA"/>
</dbReference>
<dbReference type="RefSeq" id="WP_286659071.1">
    <property type="nucleotide sequence ID" value="NZ_JASZYV010000001.1"/>
</dbReference>
<accession>A0ABT7N7T7</accession>
<organism evidence="1 2">
    <name type="scientific">Variovorax dokdonensis</name>
    <dbReference type="NCBI Taxonomy" id="344883"/>
    <lineage>
        <taxon>Bacteria</taxon>
        <taxon>Pseudomonadati</taxon>
        <taxon>Pseudomonadota</taxon>
        <taxon>Betaproteobacteria</taxon>
        <taxon>Burkholderiales</taxon>
        <taxon>Comamonadaceae</taxon>
        <taxon>Variovorax</taxon>
    </lineage>
</organism>
<keyword evidence="2" id="KW-1185">Reference proteome</keyword>
<reference evidence="1" key="1">
    <citation type="submission" date="2023-06" db="EMBL/GenBank/DDBJ databases">
        <authorList>
            <person name="Jiang Y."/>
            <person name="Liu Q."/>
        </authorList>
    </citation>
    <scope>NUCLEOTIDE SEQUENCE</scope>
    <source>
        <strain evidence="1">CGMCC 1.12089</strain>
    </source>
</reference>
<gene>
    <name evidence="1" type="ORF">QTH91_05885</name>
</gene>
<evidence type="ECO:0000313" key="2">
    <source>
        <dbReference type="Proteomes" id="UP001174908"/>
    </source>
</evidence>